<dbReference type="PROSITE" id="PS00518">
    <property type="entry name" value="ZF_RING_1"/>
    <property type="match status" value="1"/>
</dbReference>
<feature type="non-terminal residue" evidence="12">
    <location>
        <position position="350"/>
    </location>
</feature>
<feature type="compositionally biased region" description="Low complexity" evidence="10">
    <location>
        <begin position="230"/>
        <end position="239"/>
    </location>
</feature>
<keyword evidence="13" id="KW-1185">Reference proteome</keyword>
<gene>
    <name evidence="12" type="primary">Topors_0</name>
    <name evidence="12" type="ORF">FALFRO_R05742</name>
</gene>
<feature type="region of interest" description="Disordered" evidence="10">
    <location>
        <begin position="220"/>
        <end position="266"/>
    </location>
</feature>
<dbReference type="SMART" id="SM00184">
    <property type="entry name" value="RING"/>
    <property type="match status" value="1"/>
</dbReference>
<sequence>RAMGTEWSCPICHDEQEGVAYVIPCGHEFCMGCILRWAEKKPECPLCRRLIESVRFSLQEQKYLECVITPQGEPPETSSQAERSLGLLDGNSCQRPGVVPLQGTLSPAEQGPAGTEAVGNLLPKVWAELFQKEEHVLDPMLPWLRQRLEAIYGSQWWLAVRAENSILYTLCLCGPDGKVMVQMLQPLLKEYTEQLVDGAVNFIVGQCSEEAQRLLCSHATGKEDNSPEASSCSTSLTSSQRGTPTWHPTPASSPAGSDMEDQPSTSEAALRALRMLQPSVPIATEQVQPQKEQGEVVVTSSSAQGSSHSPSEPCQDWEHSHRVPRQPTERRAPSPQDSPWSMDRPTERQW</sequence>
<proteinExistence type="predicted"/>
<feature type="compositionally biased region" description="Basic and acidic residues" evidence="10">
    <location>
        <begin position="316"/>
        <end position="332"/>
    </location>
</feature>
<evidence type="ECO:0000313" key="12">
    <source>
        <dbReference type="EMBL" id="NWW15779.1"/>
    </source>
</evidence>
<organism evidence="12 13">
    <name type="scientific">Falcunculus frontatus</name>
    <name type="common">Eastern shriketit</name>
    <dbReference type="NCBI Taxonomy" id="254539"/>
    <lineage>
        <taxon>Eukaryota</taxon>
        <taxon>Metazoa</taxon>
        <taxon>Chordata</taxon>
        <taxon>Craniata</taxon>
        <taxon>Vertebrata</taxon>
        <taxon>Euteleostomi</taxon>
        <taxon>Archelosauria</taxon>
        <taxon>Archosauria</taxon>
        <taxon>Dinosauria</taxon>
        <taxon>Saurischia</taxon>
        <taxon>Theropoda</taxon>
        <taxon>Coelurosauria</taxon>
        <taxon>Aves</taxon>
        <taxon>Neognathae</taxon>
        <taxon>Neoaves</taxon>
        <taxon>Telluraves</taxon>
        <taxon>Australaves</taxon>
        <taxon>Passeriformes</taxon>
        <taxon>Corvoidea</taxon>
        <taxon>Pachycephalidae</taxon>
        <taxon>Falcunculus</taxon>
    </lineage>
</organism>
<feature type="compositionally biased region" description="Low complexity" evidence="10">
    <location>
        <begin position="300"/>
        <end position="311"/>
    </location>
</feature>
<name>A0A7K6KTI4_9CORV</name>
<dbReference type="InterPro" id="IPR017907">
    <property type="entry name" value="Znf_RING_CS"/>
</dbReference>
<evidence type="ECO:0000256" key="8">
    <source>
        <dbReference type="ARBA" id="ARBA00023163"/>
    </source>
</evidence>
<evidence type="ECO:0000256" key="7">
    <source>
        <dbReference type="ARBA" id="ARBA00023015"/>
    </source>
</evidence>
<dbReference type="OrthoDB" id="21204at2759"/>
<evidence type="ECO:0000256" key="5">
    <source>
        <dbReference type="ARBA" id="ARBA00022771"/>
    </source>
</evidence>
<keyword evidence="5 9" id="KW-0863">Zinc-finger</keyword>
<keyword evidence="3" id="KW-0808">Transferase</keyword>
<dbReference type="PANTHER" id="PTHR46077">
    <property type="entry name" value="E3 UBIQUITIN-PROTEIN LIGASE TOPORS"/>
    <property type="match status" value="1"/>
</dbReference>
<dbReference type="GO" id="GO:0006513">
    <property type="term" value="P:protein monoubiquitination"/>
    <property type="evidence" value="ECO:0007669"/>
    <property type="project" value="TreeGrafter"/>
</dbReference>
<evidence type="ECO:0000256" key="2">
    <source>
        <dbReference type="ARBA" id="ARBA00012483"/>
    </source>
</evidence>
<keyword evidence="7" id="KW-0805">Transcription regulation</keyword>
<dbReference type="AlphaFoldDB" id="A0A7K6KTI4"/>
<protein>
    <recommendedName>
        <fullName evidence="2">RING-type E3 ubiquitin transferase</fullName>
        <ecNumber evidence="2">2.3.2.27</ecNumber>
    </recommendedName>
</protein>
<evidence type="ECO:0000256" key="6">
    <source>
        <dbReference type="ARBA" id="ARBA00022833"/>
    </source>
</evidence>
<evidence type="ECO:0000256" key="9">
    <source>
        <dbReference type="PROSITE-ProRule" id="PRU00175"/>
    </source>
</evidence>
<evidence type="ECO:0000256" key="10">
    <source>
        <dbReference type="SAM" id="MobiDB-lite"/>
    </source>
</evidence>
<dbReference type="GO" id="GO:0008270">
    <property type="term" value="F:zinc ion binding"/>
    <property type="evidence" value="ECO:0007669"/>
    <property type="project" value="UniProtKB-KW"/>
</dbReference>
<feature type="non-terminal residue" evidence="12">
    <location>
        <position position="1"/>
    </location>
</feature>
<evidence type="ECO:0000259" key="11">
    <source>
        <dbReference type="PROSITE" id="PS50089"/>
    </source>
</evidence>
<dbReference type="PROSITE" id="PS50089">
    <property type="entry name" value="ZF_RING_2"/>
    <property type="match status" value="1"/>
</dbReference>
<feature type="domain" description="RING-type" evidence="11">
    <location>
        <begin position="9"/>
        <end position="48"/>
    </location>
</feature>
<reference evidence="12 13" key="1">
    <citation type="submission" date="2019-09" db="EMBL/GenBank/DDBJ databases">
        <title>Bird 10,000 Genomes (B10K) Project - Family phase.</title>
        <authorList>
            <person name="Zhang G."/>
        </authorList>
    </citation>
    <scope>NUCLEOTIDE SEQUENCE [LARGE SCALE GENOMIC DNA]</scope>
    <source>
        <strain evidence="12">B10K-DU-029-77</strain>
    </source>
</reference>
<comment type="catalytic activity">
    <reaction evidence="1">
        <text>S-ubiquitinyl-[E2 ubiquitin-conjugating enzyme]-L-cysteine + [acceptor protein]-L-lysine = [E2 ubiquitin-conjugating enzyme]-L-cysteine + N(6)-ubiquitinyl-[acceptor protein]-L-lysine.</text>
        <dbReference type="EC" id="2.3.2.27"/>
    </reaction>
</comment>
<dbReference type="EC" id="2.3.2.27" evidence="2"/>
<evidence type="ECO:0000256" key="1">
    <source>
        <dbReference type="ARBA" id="ARBA00000900"/>
    </source>
</evidence>
<keyword evidence="12" id="KW-0436">Ligase</keyword>
<dbReference type="Proteomes" id="UP000534626">
    <property type="component" value="Unassembled WGS sequence"/>
</dbReference>
<dbReference type="PANTHER" id="PTHR46077:SF1">
    <property type="entry name" value="TOP1 BINDING ARGININE_SERINE RICH PROTEIN, E3 UBIQUITIN LIGASE"/>
    <property type="match status" value="1"/>
</dbReference>
<comment type="caution">
    <text evidence="12">The sequence shown here is derived from an EMBL/GenBank/DDBJ whole genome shotgun (WGS) entry which is preliminary data.</text>
</comment>
<evidence type="ECO:0000256" key="3">
    <source>
        <dbReference type="ARBA" id="ARBA00022679"/>
    </source>
</evidence>
<dbReference type="GO" id="GO:0000209">
    <property type="term" value="P:protein polyubiquitination"/>
    <property type="evidence" value="ECO:0007669"/>
    <property type="project" value="TreeGrafter"/>
</dbReference>
<accession>A0A7K6KTI4</accession>
<dbReference type="GO" id="GO:0061630">
    <property type="term" value="F:ubiquitin protein ligase activity"/>
    <property type="evidence" value="ECO:0007669"/>
    <property type="project" value="UniProtKB-EC"/>
</dbReference>
<keyword evidence="4" id="KW-0479">Metal-binding</keyword>
<dbReference type="Gene3D" id="3.30.40.10">
    <property type="entry name" value="Zinc/RING finger domain, C3HC4 (zinc finger)"/>
    <property type="match status" value="1"/>
</dbReference>
<dbReference type="InterPro" id="IPR013083">
    <property type="entry name" value="Znf_RING/FYVE/PHD"/>
</dbReference>
<dbReference type="SUPFAM" id="SSF57850">
    <property type="entry name" value="RING/U-box"/>
    <property type="match status" value="1"/>
</dbReference>
<keyword evidence="8" id="KW-0804">Transcription</keyword>
<dbReference type="GO" id="GO:0016874">
    <property type="term" value="F:ligase activity"/>
    <property type="evidence" value="ECO:0007669"/>
    <property type="project" value="UniProtKB-KW"/>
</dbReference>
<dbReference type="EMBL" id="VZRV01000771">
    <property type="protein sequence ID" value="NWW15779.1"/>
    <property type="molecule type" value="Genomic_DNA"/>
</dbReference>
<dbReference type="Pfam" id="PF13923">
    <property type="entry name" value="zf-C3HC4_2"/>
    <property type="match status" value="1"/>
</dbReference>
<evidence type="ECO:0000256" key="4">
    <source>
        <dbReference type="ARBA" id="ARBA00022723"/>
    </source>
</evidence>
<feature type="region of interest" description="Disordered" evidence="10">
    <location>
        <begin position="284"/>
        <end position="350"/>
    </location>
</feature>
<evidence type="ECO:0000313" key="13">
    <source>
        <dbReference type="Proteomes" id="UP000534626"/>
    </source>
</evidence>
<keyword evidence="6" id="KW-0862">Zinc</keyword>
<dbReference type="InterPro" id="IPR001841">
    <property type="entry name" value="Znf_RING"/>
</dbReference>